<proteinExistence type="predicted"/>
<name>A0ACC0KUG0_CHOFU</name>
<reference evidence="1 2" key="1">
    <citation type="journal article" date="2022" name="Genome Biol. Evol.">
        <title>The Spruce Budworm Genome: Reconstructing the Evolutionary History of Antifreeze Proteins.</title>
        <authorList>
            <person name="Beliveau C."/>
            <person name="Gagne P."/>
            <person name="Picq S."/>
            <person name="Vernygora O."/>
            <person name="Keeling C.I."/>
            <person name="Pinkney K."/>
            <person name="Doucet D."/>
            <person name="Wen F."/>
            <person name="Johnston J.S."/>
            <person name="Maaroufi H."/>
            <person name="Boyle B."/>
            <person name="Laroche J."/>
            <person name="Dewar K."/>
            <person name="Juretic N."/>
            <person name="Blackburn G."/>
            <person name="Nisole A."/>
            <person name="Brunet B."/>
            <person name="Brandao M."/>
            <person name="Lumley L."/>
            <person name="Duan J."/>
            <person name="Quan G."/>
            <person name="Lucarotti C.J."/>
            <person name="Roe A.D."/>
            <person name="Sperling F.A.H."/>
            <person name="Levesque R.C."/>
            <person name="Cusson M."/>
        </authorList>
    </citation>
    <scope>NUCLEOTIDE SEQUENCE [LARGE SCALE GENOMIC DNA]</scope>
    <source>
        <strain evidence="1">Glfc:IPQL:Cfum</strain>
    </source>
</reference>
<evidence type="ECO:0000313" key="2">
    <source>
        <dbReference type="Proteomes" id="UP001064048"/>
    </source>
</evidence>
<gene>
    <name evidence="1" type="ORF">MSG28_001379</name>
</gene>
<comment type="caution">
    <text evidence="1">The sequence shown here is derived from an EMBL/GenBank/DDBJ whole genome shotgun (WGS) entry which is preliminary data.</text>
</comment>
<sequence length="1704" mass="187504">MSGLNIKVTAFMLFSIIAVHGKIYQEDRYLRDATHVESYHRSYSDNDRSDIFDDSDSKLHFDVPHPEIEDHKEGLPNSPGSVEDNNWRNTVNGIIEDLDVGGGLPNQEDVPNFVDPGHFNFDILRGLPNVFPVDNGRDQDQLRPDWMPNNVNNNGRPSWFPGGNTEGRNNYPISKPGRGEMKRKCQNMKGLPTPESGCCGVQMTRPIVYPNKPWWPQYPGGRFTRSADNEILPSQMIRGGKATDLHQFPWMVLLSIDTTVSGIGTPKSCGGTIISSRYVLTAAHCLYGTFKNLNQITVILAEYDSDTYPKDCNRQGCIMNKKMKVEHVTMHPDFKKEYLQNDVALLRLSSNINYSDYIRPICLATEDVADQSEEPLIIAGWGLNGRTESNVKRCANVNYVSNDTCKDAYSYKDDSMFCSIGGNGEDICHAVVLSAVLEVGLSRSTHNMNWDRFSGNQIGFATGKCSALSGLLPKPESGCCGKHAGANEDNEAVVLAAVLEVGLSRSTHNMNWDRFSGNQIGFATGKCSALSGLLPKPESGCCGKHAGANEDNEDGEEDNIGDGDNGNDDEENNVDDDEKNMDDGSNGINDGGNDMDDGSNGIDDGNDDGDEGGRWINDIGDIFDGVGSIYDDINNIFDRLGLADDSNSQFTGFSAKNEKKNASDIPPDGYITAGKKAGLRQYPWLVHLNIKVKEMFSTGMVGCGGSLISPRFVLTAAHCVAVNYQSYDDVSIFLAEYNTNTYPTDCVGDTCVKNIVMHPDKIIKHQRFELNLLANDIALMRLRGSAPYTEFIRPICLPSFNIDSPKNHGTPLSIAGWGAIGSGRPSSPIKLTAQTNLVARRQCQRYYNDLTVSHICAASNNGQDTCQGDSGGPIMAEHEGNYYIVGIVSGKAAETPCGSSVPTLYTNVYNFRKWIPIALGAEVSLAGSVGLHEKSHIGGKEIGSSTGNCSALSGLLPNPQSGCCGRHAGQEKDTTGDMENNIDHRNADNDTNENINNEINHDIENSDSDHGILNDDKNRNSNCGGSECTNIGGIINDVVSDVFDNIQNAILMWIPKFQNWKAQLSRKPRSREFMSLHGENFISNEITNDYSSNSPDVVGLIAEGKQAGLRQYPWLVHFLIKQRSILYITQLSCGGSLISPRFVLTAAHCVNFKYNSYDDIDIYLAEYDISTSPDCVGNTCIENMLMHPENIIMHEAFESSTLDNDIALMRLRGSAPYTEYIRPICLPPFNIDVPQNGGTPLEVAGWGHTGHGASPIKQSAQIQLVAQRQCYQYYSYLTPGKICAVGGTGQNVCSGDSGGPLMMEKDGSFYLVGIISGISVFSSCGDAVPAIYTNKKYNCSKYWRYLRLCSWQRRPQPPSACAATCVCMWSMWSCCYAMRSTISTGPASFTDLGLHDKKICTRNDSFTDHGLHDKHIKQSSPSSQEHVIRRLPQHAHYAPPLCSRDCPTKLTPVHNYPHFYRYHTTLTTSLRKGTFTPTDDAAPVCNTVFQLGGTDQPQSRYNEVSSVEDKKRIGRPRSVQTPAVIKAIKARIARNPVRKQKLMALQMGQDSAPAHKAKTTQAWFGRQKIDFIRHEDWPSSSPNLNPLDFKIWQVLEGKVCAKPHKNLESLKSSLRKAVAEIDMKVEGKRASGSPDGKRIPPPINICNTSNFTGCLTLHAETQQCKHCCFTAGLASKMVVAIRADLAQGPTTCKTHLWKWAKFDY</sequence>
<dbReference type="EMBL" id="CM046102">
    <property type="protein sequence ID" value="KAI8439928.1"/>
    <property type="molecule type" value="Genomic_DNA"/>
</dbReference>
<accession>A0ACC0KUG0</accession>
<dbReference type="Proteomes" id="UP001064048">
    <property type="component" value="Chromosome 2"/>
</dbReference>
<evidence type="ECO:0000313" key="1">
    <source>
        <dbReference type="EMBL" id="KAI8439928.1"/>
    </source>
</evidence>
<keyword evidence="2" id="KW-1185">Reference proteome</keyword>
<organism evidence="1 2">
    <name type="scientific">Choristoneura fumiferana</name>
    <name type="common">Spruce budworm moth</name>
    <name type="synonym">Archips fumiferana</name>
    <dbReference type="NCBI Taxonomy" id="7141"/>
    <lineage>
        <taxon>Eukaryota</taxon>
        <taxon>Metazoa</taxon>
        <taxon>Ecdysozoa</taxon>
        <taxon>Arthropoda</taxon>
        <taxon>Hexapoda</taxon>
        <taxon>Insecta</taxon>
        <taxon>Pterygota</taxon>
        <taxon>Neoptera</taxon>
        <taxon>Endopterygota</taxon>
        <taxon>Lepidoptera</taxon>
        <taxon>Glossata</taxon>
        <taxon>Ditrysia</taxon>
        <taxon>Tortricoidea</taxon>
        <taxon>Tortricidae</taxon>
        <taxon>Tortricinae</taxon>
        <taxon>Choristoneura</taxon>
    </lineage>
</organism>
<protein>
    <submittedName>
        <fullName evidence="1">Uncharacterized protein</fullName>
    </submittedName>
</protein>